<dbReference type="FunFam" id="2.70.160.11:FF:000001">
    <property type="entry name" value="Blast:Protein arginine N-methyltransferase 1"/>
    <property type="match status" value="1"/>
</dbReference>
<keyword evidence="6 11" id="KW-0949">S-adenosyl-L-methionine</keyword>
<comment type="caution">
    <text evidence="13">The sequence shown here is derived from an EMBL/GenBank/DDBJ whole genome shotgun (WGS) entry which is preliminary data.</text>
</comment>
<dbReference type="EC" id="2.1.1.319" evidence="2"/>
<dbReference type="AlphaFoldDB" id="A0A8J5R4I5"/>
<evidence type="ECO:0000256" key="10">
    <source>
        <dbReference type="ARBA" id="ARBA00049303"/>
    </source>
</evidence>
<gene>
    <name evidence="13" type="ORF">G9C98_000958</name>
</gene>
<dbReference type="PROSITE" id="PS00028">
    <property type="entry name" value="ZINC_FINGER_C2H2_1"/>
    <property type="match status" value="1"/>
</dbReference>
<keyword evidence="5 11" id="KW-0808">Transferase</keyword>
<protein>
    <recommendedName>
        <fullName evidence="2">type I protein arginine methyltransferase</fullName>
        <ecNumber evidence="2">2.1.1.319</ecNumber>
    </recommendedName>
</protein>
<accession>A0A8J5R4I5</accession>
<sequence>MNIDTSDSDGSGDDWDELKEDELINVSCLFCKDEFQGYNDALNHFKLQHLFDMPKLIKDYQLDDYSFRKFINFVRQHKLTPNDIGSIKRDTWDNDKYLTPIIPDDAWLMFDIEELDDNLVANHRSIEVIEEVNEPHTPTNNERLNSYPVNAENGCVTLSEQHFVELQKTIKDLKLQLKQREAAYFCAKEDTVRTESYRDALLTNSHLFNNCTMLDVGCGTGILSMFAAKSGCKKIISVDQSDVIYHAMDIVRENNLNDVIELKKGRLEDIDLGVDKVDAIVSEWMGYFLLFEGMLDTVIYARDHHLKPGGKLLPNRCTLSVVGSGDTKRYIDLVDYWSNVYGFKMSCMKAKVVKEPSIEISNVKDIVTNVSLIQNFDLYTVDTNCVNFTAPFEFNIKETGSLTAIIGYFDVFFDLDNPIKFSTGPHSQPTHWKQTVFSLSEPISITEGEIINGKLICQRHPKDNRALIITIVIKNHSQVYYLD</sequence>
<evidence type="ECO:0000256" key="2">
    <source>
        <dbReference type="ARBA" id="ARBA00011925"/>
    </source>
</evidence>
<dbReference type="GO" id="GO:0035242">
    <property type="term" value="F:protein-arginine omega-N asymmetric methyltransferase activity"/>
    <property type="evidence" value="ECO:0007669"/>
    <property type="project" value="UniProtKB-EC"/>
</dbReference>
<dbReference type="Pfam" id="PF13649">
    <property type="entry name" value="Methyltransf_25"/>
    <property type="match status" value="1"/>
</dbReference>
<keyword evidence="7" id="KW-0479">Metal-binding</keyword>
<evidence type="ECO:0000256" key="6">
    <source>
        <dbReference type="ARBA" id="ARBA00022691"/>
    </source>
</evidence>
<evidence type="ECO:0000256" key="5">
    <source>
        <dbReference type="ARBA" id="ARBA00022679"/>
    </source>
</evidence>
<dbReference type="PANTHER" id="PTHR11006:SF53">
    <property type="entry name" value="PROTEIN ARGININE N-METHYLTRANSFERASE 3"/>
    <property type="match status" value="1"/>
</dbReference>
<dbReference type="GO" id="GO:0005737">
    <property type="term" value="C:cytoplasm"/>
    <property type="evidence" value="ECO:0007669"/>
    <property type="project" value="UniProtKB-SubCell"/>
</dbReference>
<dbReference type="Pfam" id="PF22528">
    <property type="entry name" value="PRMT_C"/>
    <property type="match status" value="1"/>
</dbReference>
<dbReference type="InterPro" id="IPR041698">
    <property type="entry name" value="Methyltransf_25"/>
</dbReference>
<dbReference type="Proteomes" id="UP000729913">
    <property type="component" value="Unassembled WGS sequence"/>
</dbReference>
<evidence type="ECO:0000256" key="3">
    <source>
        <dbReference type="ARBA" id="ARBA00022490"/>
    </source>
</evidence>
<dbReference type="OrthoDB" id="7848332at2759"/>
<name>A0A8J5R4I5_9HYME</name>
<keyword evidence="14" id="KW-1185">Reference proteome</keyword>
<dbReference type="PROSITE" id="PS51678">
    <property type="entry name" value="SAM_MT_PRMT"/>
    <property type="match status" value="1"/>
</dbReference>
<dbReference type="GO" id="GO:0032259">
    <property type="term" value="P:methylation"/>
    <property type="evidence" value="ECO:0007669"/>
    <property type="project" value="UniProtKB-KW"/>
</dbReference>
<evidence type="ECO:0000256" key="7">
    <source>
        <dbReference type="ARBA" id="ARBA00022723"/>
    </source>
</evidence>
<dbReference type="InterPro" id="IPR049482">
    <property type="entry name" value="ANM3-like_C2H2_Zf"/>
</dbReference>
<dbReference type="FunFam" id="3.40.50.150:FF:000003">
    <property type="entry name" value="Blast:Protein arginine N-methyltransferase 1"/>
    <property type="match status" value="1"/>
</dbReference>
<dbReference type="EMBL" id="JAAOIC020000023">
    <property type="protein sequence ID" value="KAG8040387.1"/>
    <property type="molecule type" value="Genomic_DNA"/>
</dbReference>
<feature type="domain" description="C2H2-type" evidence="12">
    <location>
        <begin position="28"/>
        <end position="49"/>
    </location>
</feature>
<dbReference type="InterPro" id="IPR025799">
    <property type="entry name" value="Arg_MeTrfase"/>
</dbReference>
<dbReference type="CDD" id="cd02440">
    <property type="entry name" value="AdoMet_MTases"/>
    <property type="match status" value="1"/>
</dbReference>
<keyword evidence="9" id="KW-0862">Zinc</keyword>
<reference evidence="13" key="2">
    <citation type="submission" date="2021-04" db="EMBL/GenBank/DDBJ databases">
        <title>Genome-wide patterns of bracovirus chromosomal integration into multiple host tissues during parasitism.</title>
        <authorList>
            <person name="Chebbi M.A.C."/>
        </authorList>
    </citation>
    <scope>NUCLEOTIDE SEQUENCE</scope>
    <source>
        <tissue evidence="13">Whole body</tissue>
    </source>
</reference>
<dbReference type="GO" id="GO:0005634">
    <property type="term" value="C:nucleus"/>
    <property type="evidence" value="ECO:0007669"/>
    <property type="project" value="TreeGrafter"/>
</dbReference>
<dbReference type="InterPro" id="IPR055135">
    <property type="entry name" value="PRMT_dom"/>
</dbReference>
<dbReference type="GO" id="GO:0042054">
    <property type="term" value="F:histone methyltransferase activity"/>
    <property type="evidence" value="ECO:0007669"/>
    <property type="project" value="TreeGrafter"/>
</dbReference>
<comment type="subcellular location">
    <subcellularLocation>
        <location evidence="1">Cytoplasm</location>
    </subcellularLocation>
</comment>
<reference evidence="13" key="1">
    <citation type="submission" date="2020-03" db="EMBL/GenBank/DDBJ databases">
        <authorList>
            <person name="Chebbi M.A."/>
            <person name="Drezen J.M."/>
        </authorList>
    </citation>
    <scope>NUCLEOTIDE SEQUENCE</scope>
    <source>
        <tissue evidence="13">Whole body</tissue>
    </source>
</reference>
<evidence type="ECO:0000259" key="12">
    <source>
        <dbReference type="PROSITE" id="PS00028"/>
    </source>
</evidence>
<keyword evidence="3" id="KW-0963">Cytoplasm</keyword>
<evidence type="ECO:0000256" key="9">
    <source>
        <dbReference type="ARBA" id="ARBA00022833"/>
    </source>
</evidence>
<dbReference type="Pfam" id="PF21137">
    <property type="entry name" value="ANM3_C2H2_Zf"/>
    <property type="match status" value="1"/>
</dbReference>
<proteinExistence type="predicted"/>
<dbReference type="PANTHER" id="PTHR11006">
    <property type="entry name" value="PROTEIN ARGININE N-METHYLTRANSFERASE"/>
    <property type="match status" value="1"/>
</dbReference>
<evidence type="ECO:0000256" key="8">
    <source>
        <dbReference type="ARBA" id="ARBA00022771"/>
    </source>
</evidence>
<comment type="catalytic activity">
    <reaction evidence="10">
        <text>L-arginyl-[protein] + S-adenosyl-L-methionine = N(omega)-methyl-L-arginyl-[protein] + S-adenosyl-L-homocysteine + H(+)</text>
        <dbReference type="Rhea" id="RHEA:48100"/>
        <dbReference type="Rhea" id="RHEA-COMP:10532"/>
        <dbReference type="Rhea" id="RHEA-COMP:11990"/>
        <dbReference type="ChEBI" id="CHEBI:15378"/>
        <dbReference type="ChEBI" id="CHEBI:29965"/>
        <dbReference type="ChEBI" id="CHEBI:57856"/>
        <dbReference type="ChEBI" id="CHEBI:59789"/>
        <dbReference type="ChEBI" id="CHEBI:65280"/>
    </reaction>
    <physiologicalReaction direction="left-to-right" evidence="10">
        <dbReference type="Rhea" id="RHEA:48101"/>
    </physiologicalReaction>
</comment>
<keyword evidence="4 11" id="KW-0489">Methyltransferase</keyword>
<organism evidence="13 14">
    <name type="scientific">Cotesia typhae</name>
    <dbReference type="NCBI Taxonomy" id="2053667"/>
    <lineage>
        <taxon>Eukaryota</taxon>
        <taxon>Metazoa</taxon>
        <taxon>Ecdysozoa</taxon>
        <taxon>Arthropoda</taxon>
        <taxon>Hexapoda</taxon>
        <taxon>Insecta</taxon>
        <taxon>Pterygota</taxon>
        <taxon>Neoptera</taxon>
        <taxon>Endopterygota</taxon>
        <taxon>Hymenoptera</taxon>
        <taxon>Apocrita</taxon>
        <taxon>Ichneumonoidea</taxon>
        <taxon>Braconidae</taxon>
        <taxon>Microgastrinae</taxon>
        <taxon>Cotesia</taxon>
    </lineage>
</organism>
<evidence type="ECO:0000256" key="11">
    <source>
        <dbReference type="PROSITE-ProRule" id="PRU01015"/>
    </source>
</evidence>
<evidence type="ECO:0000313" key="14">
    <source>
        <dbReference type="Proteomes" id="UP000729913"/>
    </source>
</evidence>
<evidence type="ECO:0000313" key="13">
    <source>
        <dbReference type="EMBL" id="KAG8040387.1"/>
    </source>
</evidence>
<keyword evidence="8" id="KW-0863">Zinc-finger</keyword>
<evidence type="ECO:0000256" key="1">
    <source>
        <dbReference type="ARBA" id="ARBA00004496"/>
    </source>
</evidence>
<evidence type="ECO:0000256" key="4">
    <source>
        <dbReference type="ARBA" id="ARBA00022603"/>
    </source>
</evidence>
<dbReference type="GO" id="GO:0008270">
    <property type="term" value="F:zinc ion binding"/>
    <property type="evidence" value="ECO:0007669"/>
    <property type="project" value="UniProtKB-KW"/>
</dbReference>
<dbReference type="InterPro" id="IPR013087">
    <property type="entry name" value="Znf_C2H2_type"/>
</dbReference>